<keyword evidence="2" id="KW-1185">Reference proteome</keyword>
<protein>
    <submittedName>
        <fullName evidence="1">Uncharacterized protein</fullName>
    </submittedName>
</protein>
<dbReference type="OrthoDB" id="1452557at2"/>
<comment type="caution">
    <text evidence="1">The sequence shown here is derived from an EMBL/GenBank/DDBJ whole genome shotgun (WGS) entry which is preliminary data.</text>
</comment>
<accession>A0A563DAR9</accession>
<dbReference type="RefSeq" id="WP_146262662.1">
    <property type="nucleotide sequence ID" value="NZ_SELG01000038.1"/>
</dbReference>
<sequence>MIKQDLLDNIIDVFQKDVHFEYIDFKINIIQDTLNITSLINPEHYIMFQDKNHFKEEKDEYEIYGECVPGRYSSYDSFTLNKKTDVYEKIKIWLESLWNEISLKSPLKIIEEEQEEINKICEKFNDYENDYFTTEEILKAKEELNKLRRILGIEIMNIVDEEQEQKKEFEMLYSHFDSLEKMLPSLRRKGWARSLTGRVFHNVKRVLEQRQKKILENANLNFEL</sequence>
<dbReference type="AlphaFoldDB" id="A0A563DAR9"/>
<reference evidence="1 2" key="1">
    <citation type="submission" date="2019-02" db="EMBL/GenBank/DDBJ databases">
        <title>Apibacter muscae sp. nov.: a novel member of the house fly microbiota.</title>
        <authorList>
            <person name="Park R."/>
        </authorList>
    </citation>
    <scope>NUCLEOTIDE SEQUENCE [LARGE SCALE GENOMIC DNA]</scope>
    <source>
        <strain evidence="1 2">AL1</strain>
    </source>
</reference>
<proteinExistence type="predicted"/>
<name>A0A563DAR9_9FLAO</name>
<dbReference type="Proteomes" id="UP000319499">
    <property type="component" value="Unassembled WGS sequence"/>
</dbReference>
<gene>
    <name evidence="1" type="ORF">ETU09_07675</name>
</gene>
<dbReference type="EMBL" id="SELH01000023">
    <property type="protein sequence ID" value="TWP27315.1"/>
    <property type="molecule type" value="Genomic_DNA"/>
</dbReference>
<evidence type="ECO:0000313" key="2">
    <source>
        <dbReference type="Proteomes" id="UP000319499"/>
    </source>
</evidence>
<organism evidence="1 2">
    <name type="scientific">Apibacter muscae</name>
    <dbReference type="NCBI Taxonomy" id="2509004"/>
    <lineage>
        <taxon>Bacteria</taxon>
        <taxon>Pseudomonadati</taxon>
        <taxon>Bacteroidota</taxon>
        <taxon>Flavobacteriia</taxon>
        <taxon>Flavobacteriales</taxon>
        <taxon>Weeksellaceae</taxon>
        <taxon>Apibacter</taxon>
    </lineage>
</organism>
<evidence type="ECO:0000313" key="1">
    <source>
        <dbReference type="EMBL" id="TWP27315.1"/>
    </source>
</evidence>